<dbReference type="VEuPathDB" id="FungiDB:TAPDE_005119"/>
<accession>R4XFN4</accession>
<evidence type="ECO:0000313" key="2">
    <source>
        <dbReference type="EMBL" id="CCG84661.1"/>
    </source>
</evidence>
<dbReference type="EMBL" id="CAHR02000281">
    <property type="protein sequence ID" value="CCG84661.1"/>
    <property type="molecule type" value="Genomic_DNA"/>
</dbReference>
<comment type="caution">
    <text evidence="2">The sequence shown here is derived from an EMBL/GenBank/DDBJ whole genome shotgun (WGS) entry which is preliminary data.</text>
</comment>
<proteinExistence type="predicted"/>
<keyword evidence="3" id="KW-1185">Reference proteome</keyword>
<organism evidence="2 3">
    <name type="scientific">Taphrina deformans (strain PYCC 5710 / ATCC 11124 / CBS 356.35 / IMI 108563 / JCM 9778 / NBRC 8474)</name>
    <name type="common">Peach leaf curl fungus</name>
    <name type="synonym">Lalaria deformans</name>
    <dbReference type="NCBI Taxonomy" id="1097556"/>
    <lineage>
        <taxon>Eukaryota</taxon>
        <taxon>Fungi</taxon>
        <taxon>Dikarya</taxon>
        <taxon>Ascomycota</taxon>
        <taxon>Taphrinomycotina</taxon>
        <taxon>Taphrinomycetes</taxon>
        <taxon>Taphrinales</taxon>
        <taxon>Taphrinaceae</taxon>
        <taxon>Taphrina</taxon>
    </lineage>
</organism>
<feature type="region of interest" description="Disordered" evidence="1">
    <location>
        <begin position="225"/>
        <end position="246"/>
    </location>
</feature>
<sequence>MRTLLLLNTTQRKLQFEEHLLDSSKPLKALQLSRVAQRLNDHLHNEQAVQIRTPIFRHTDFRNLGTTTTVVEEEEEEVEDDTMTDNHEDDAVLFEMQHAVAIDETELTDDIELLAAESYQSNVSDPIRRSYSEISGQSGTVLHKVCEVDEEDLTSEDLGEVDITETELDDMPTLSRQISAVSIPALYHSDGDESDDELHPDNFYDCESAVQRFLNTHHKIPSHPATGLFDKAHSVGDKGSASPICF</sequence>
<evidence type="ECO:0000256" key="1">
    <source>
        <dbReference type="SAM" id="MobiDB-lite"/>
    </source>
</evidence>
<reference evidence="2 3" key="1">
    <citation type="journal article" date="2013" name="MBio">
        <title>Genome sequencing of the plant pathogen Taphrina deformans, the causal agent of peach leaf curl.</title>
        <authorList>
            <person name="Cisse O.H."/>
            <person name="Almeida J.M.G.C.F."/>
            <person name="Fonseca A."/>
            <person name="Kumar A.A."/>
            <person name="Salojaervi J."/>
            <person name="Overmyer K."/>
            <person name="Hauser P.M."/>
            <person name="Pagni M."/>
        </authorList>
    </citation>
    <scope>NUCLEOTIDE SEQUENCE [LARGE SCALE GENOMIC DNA]</scope>
    <source>
        <strain evidence="3">PYCC 5710 / ATCC 11124 / CBS 356.35 / IMI 108563 / JCM 9778 / NBRC 8474</strain>
    </source>
</reference>
<evidence type="ECO:0000313" key="3">
    <source>
        <dbReference type="Proteomes" id="UP000013776"/>
    </source>
</evidence>
<dbReference type="Proteomes" id="UP000013776">
    <property type="component" value="Unassembled WGS sequence"/>
</dbReference>
<dbReference type="AlphaFoldDB" id="R4XFN4"/>
<protein>
    <submittedName>
        <fullName evidence="2">Uncharacterized protein</fullName>
    </submittedName>
</protein>
<name>R4XFN4_TAPDE</name>
<gene>
    <name evidence="2" type="ORF">TAPDE_005119</name>
</gene>